<dbReference type="Gene3D" id="1.10.1740.10">
    <property type="match status" value="1"/>
</dbReference>
<dbReference type="SUPFAM" id="SSF54427">
    <property type="entry name" value="NTF2-like"/>
    <property type="match status" value="1"/>
</dbReference>
<dbReference type="InterPro" id="IPR013249">
    <property type="entry name" value="RNA_pol_sigma70_r4_t2"/>
</dbReference>
<evidence type="ECO:0000259" key="7">
    <source>
        <dbReference type="Pfam" id="PF08281"/>
    </source>
</evidence>
<feature type="domain" description="RNA polymerase sigma-70 region 2" evidence="6">
    <location>
        <begin position="17"/>
        <end position="77"/>
    </location>
</feature>
<dbReference type="PANTHER" id="PTHR30173:SF36">
    <property type="entry name" value="ECF RNA POLYMERASE SIGMA FACTOR SIGJ"/>
    <property type="match status" value="1"/>
</dbReference>
<reference evidence="8 9" key="1">
    <citation type="submission" date="2020-07" db="EMBL/GenBank/DDBJ databases">
        <title>Genomic Encyclopedia of Type Strains, Phase III (KMG-III): the genomes of soil and plant-associated and newly described type strains.</title>
        <authorList>
            <person name="Whitman W."/>
        </authorList>
    </citation>
    <scope>NUCLEOTIDE SEQUENCE [LARGE SCALE GENOMIC DNA]</scope>
    <source>
        <strain evidence="8 9">CECT 8576</strain>
    </source>
</reference>
<accession>A0A852ZB34</accession>
<evidence type="ECO:0000313" key="8">
    <source>
        <dbReference type="EMBL" id="NYH79807.1"/>
    </source>
</evidence>
<evidence type="ECO:0000256" key="3">
    <source>
        <dbReference type="ARBA" id="ARBA00023015"/>
    </source>
</evidence>
<dbReference type="GO" id="GO:0006352">
    <property type="term" value="P:DNA-templated transcription initiation"/>
    <property type="evidence" value="ECO:0007669"/>
    <property type="project" value="InterPro"/>
</dbReference>
<dbReference type="InterPro" id="IPR013324">
    <property type="entry name" value="RNA_pol_sigma_r3/r4-like"/>
</dbReference>
<comment type="similarity">
    <text evidence="1">Belongs to the sigma-70 factor family. ECF subfamily.</text>
</comment>
<evidence type="ECO:0000313" key="9">
    <source>
        <dbReference type="Proteomes" id="UP000548304"/>
    </source>
</evidence>
<proteinExistence type="inferred from homology"/>
<protein>
    <submittedName>
        <fullName evidence="8">RNA polymerase sigma-70 factor (ECF subfamily)</fullName>
    </submittedName>
</protein>
<name>A0A852ZB34_9ACTN</name>
<keyword evidence="3" id="KW-0805">Transcription regulation</keyword>
<dbReference type="InterPro" id="IPR032710">
    <property type="entry name" value="NTF2-like_dom_sf"/>
</dbReference>
<dbReference type="SUPFAM" id="SSF88659">
    <property type="entry name" value="Sigma3 and sigma4 domains of RNA polymerase sigma factors"/>
    <property type="match status" value="1"/>
</dbReference>
<dbReference type="SUPFAM" id="SSF88946">
    <property type="entry name" value="Sigma2 domain of RNA polymerase sigma factors"/>
    <property type="match status" value="1"/>
</dbReference>
<evidence type="ECO:0000256" key="2">
    <source>
        <dbReference type="ARBA" id="ARBA00011344"/>
    </source>
</evidence>
<dbReference type="NCBIfam" id="NF007214">
    <property type="entry name" value="PRK09636.1"/>
    <property type="match status" value="1"/>
</dbReference>
<dbReference type="RefSeq" id="WP_343075296.1">
    <property type="nucleotide sequence ID" value="NZ_JACBYW010000005.1"/>
</dbReference>
<dbReference type="GO" id="GO:0016987">
    <property type="term" value="F:sigma factor activity"/>
    <property type="evidence" value="ECO:0007669"/>
    <property type="project" value="UniProtKB-KW"/>
</dbReference>
<gene>
    <name evidence="8" type="ORF">FHR84_003145</name>
</gene>
<dbReference type="PANTHER" id="PTHR30173">
    <property type="entry name" value="SIGMA 19 FACTOR"/>
    <property type="match status" value="1"/>
</dbReference>
<dbReference type="GO" id="GO:0003677">
    <property type="term" value="F:DNA binding"/>
    <property type="evidence" value="ECO:0007669"/>
    <property type="project" value="InterPro"/>
</dbReference>
<dbReference type="InterPro" id="IPR013325">
    <property type="entry name" value="RNA_pol_sigma_r2"/>
</dbReference>
<feature type="domain" description="RNA polymerase sigma factor 70 region 4 type 2" evidence="7">
    <location>
        <begin position="117"/>
        <end position="168"/>
    </location>
</feature>
<comment type="subunit">
    <text evidence="2">Interacts transiently with the RNA polymerase catalytic core formed by RpoA, RpoB, RpoC and RpoZ (2 alpha, 1 beta, 1 beta' and 1 omega subunit) to form the RNA polymerase holoenzyme that can initiate transcription.</text>
</comment>
<evidence type="ECO:0000259" key="6">
    <source>
        <dbReference type="Pfam" id="PF04542"/>
    </source>
</evidence>
<evidence type="ECO:0000256" key="1">
    <source>
        <dbReference type="ARBA" id="ARBA00010641"/>
    </source>
</evidence>
<organism evidence="8 9">
    <name type="scientific">Actinopolyspora biskrensis</name>
    <dbReference type="NCBI Taxonomy" id="1470178"/>
    <lineage>
        <taxon>Bacteria</taxon>
        <taxon>Bacillati</taxon>
        <taxon>Actinomycetota</taxon>
        <taxon>Actinomycetes</taxon>
        <taxon>Actinopolysporales</taxon>
        <taxon>Actinopolysporaceae</taxon>
        <taxon>Actinopolyspora</taxon>
    </lineage>
</organism>
<comment type="caution">
    <text evidence="8">The sequence shown here is derived from an EMBL/GenBank/DDBJ whole genome shotgun (WGS) entry which is preliminary data.</text>
</comment>
<evidence type="ECO:0000256" key="5">
    <source>
        <dbReference type="ARBA" id="ARBA00023163"/>
    </source>
</evidence>
<dbReference type="InterPro" id="IPR036388">
    <property type="entry name" value="WH-like_DNA-bd_sf"/>
</dbReference>
<dbReference type="Pfam" id="PF04542">
    <property type="entry name" value="Sigma70_r2"/>
    <property type="match status" value="1"/>
</dbReference>
<evidence type="ECO:0000256" key="4">
    <source>
        <dbReference type="ARBA" id="ARBA00023082"/>
    </source>
</evidence>
<dbReference type="Gene3D" id="3.10.450.50">
    <property type="match status" value="1"/>
</dbReference>
<dbReference type="Pfam" id="PF08281">
    <property type="entry name" value="Sigma70_r4_2"/>
    <property type="match status" value="1"/>
</dbReference>
<dbReference type="EMBL" id="JACBYW010000005">
    <property type="protein sequence ID" value="NYH79807.1"/>
    <property type="molecule type" value="Genomic_DNA"/>
</dbReference>
<dbReference type="Proteomes" id="UP000548304">
    <property type="component" value="Unassembled WGS sequence"/>
</dbReference>
<dbReference type="Gene3D" id="1.10.10.10">
    <property type="entry name" value="Winged helix-like DNA-binding domain superfamily/Winged helix DNA-binding domain"/>
    <property type="match status" value="1"/>
</dbReference>
<dbReference type="InterPro" id="IPR007627">
    <property type="entry name" value="RNA_pol_sigma70_r2"/>
</dbReference>
<keyword evidence="4" id="KW-0731">Sigma factor</keyword>
<sequence length="309" mass="33807">MRSAEEVLATEFDGRRTRLTGLAYRLTGSIADSEDVVRETWLRLSGLDRAERAGIDDLGSWLNRTAGALAVERARTASVRRKHYVGPWLPEPIVLEHGCRDGADPFEVVARAEDVRMAALRLVQQLGPERRTALVLHDVFGTDFDEIAGILGCSADAARRNAARARRTVQQADPPRRVPAPQQHEVIQALIAALSAEDQWAVARALHPRAGVYGDSDGKARTALRPVSGRERVARFLLGLMRKYAPSTLTNTRPVLVNGDPGLLLPGSPEGTPSERAVARRVVGFAVRDGRAAEIHDIVNPDKLRRVPL</sequence>
<dbReference type="AlphaFoldDB" id="A0A852ZB34"/>
<keyword evidence="5" id="KW-0804">Transcription</keyword>
<dbReference type="InterPro" id="IPR052704">
    <property type="entry name" value="ECF_Sigma-70_Domain"/>
</dbReference>
<keyword evidence="9" id="KW-1185">Reference proteome</keyword>